<feature type="region of interest" description="Disordered" evidence="2">
    <location>
        <begin position="126"/>
        <end position="152"/>
    </location>
</feature>
<keyword evidence="4" id="KW-1185">Reference proteome</keyword>
<gene>
    <name evidence="3" type="ORF">E5288_WYG014646</name>
</gene>
<organism evidence="3 4">
    <name type="scientific">Bos mutus</name>
    <name type="common">wild yak</name>
    <dbReference type="NCBI Taxonomy" id="72004"/>
    <lineage>
        <taxon>Eukaryota</taxon>
        <taxon>Metazoa</taxon>
        <taxon>Chordata</taxon>
        <taxon>Craniata</taxon>
        <taxon>Vertebrata</taxon>
        <taxon>Euteleostomi</taxon>
        <taxon>Mammalia</taxon>
        <taxon>Eutheria</taxon>
        <taxon>Laurasiatheria</taxon>
        <taxon>Artiodactyla</taxon>
        <taxon>Ruminantia</taxon>
        <taxon>Pecora</taxon>
        <taxon>Bovidae</taxon>
        <taxon>Bovinae</taxon>
        <taxon>Bos</taxon>
    </lineage>
</organism>
<keyword evidence="1" id="KW-1015">Disulfide bond</keyword>
<proteinExistence type="predicted"/>
<feature type="compositionally biased region" description="Polar residues" evidence="2">
    <location>
        <begin position="131"/>
        <end position="144"/>
    </location>
</feature>
<accession>A0A6B0R741</accession>
<protein>
    <submittedName>
        <fullName evidence="3">Uncharacterized protein</fullName>
    </submittedName>
</protein>
<sequence>MLRSPVLFLFFDIDERSRISDVLLVQFNSCSPSFILDDVVYSFSSKACMKALHALDNETDRIKQLEITERNVLLYIIEDINLTREEFQKWSITDIYVLNLRNKRRLSRCRQSVTVTSSSHLLGTKLDTRSSRLSAQTAPTTGSSADVGDKTTGSRASVFRVLPRPREFINQTPDTLSIVSTHDAEAPGQPGSPHQCAGLVFQHRVRHSPSRRRTR</sequence>
<dbReference type="EMBL" id="VBQZ03000017">
    <property type="protein sequence ID" value="MXQ83644.1"/>
    <property type="molecule type" value="Genomic_DNA"/>
</dbReference>
<dbReference type="GO" id="GO:0001574">
    <property type="term" value="P:ganglioside biosynthetic process"/>
    <property type="evidence" value="ECO:0007669"/>
    <property type="project" value="TreeGrafter"/>
</dbReference>
<dbReference type="GO" id="GO:0009311">
    <property type="term" value="P:oligosaccharide metabolic process"/>
    <property type="evidence" value="ECO:0007669"/>
    <property type="project" value="TreeGrafter"/>
</dbReference>
<evidence type="ECO:0000256" key="2">
    <source>
        <dbReference type="SAM" id="MobiDB-lite"/>
    </source>
</evidence>
<dbReference type="PANTHER" id="PTHR45906">
    <property type="entry name" value="ALPHA-N-ACETYL-NEURAMINYL-2,3-BETA-GALACTOSYL-1, 3-N-ACETYL-GALACTOSAMINIDE ALPHA-2,6-SIALYLTRANSFERASE-LIKE"/>
    <property type="match status" value="1"/>
</dbReference>
<evidence type="ECO:0000313" key="4">
    <source>
        <dbReference type="Proteomes" id="UP000322234"/>
    </source>
</evidence>
<dbReference type="GO" id="GO:0001665">
    <property type="term" value="F:alpha-N-acetylgalactosaminide alpha-2,6-sialyltransferase activity"/>
    <property type="evidence" value="ECO:0007669"/>
    <property type="project" value="TreeGrafter"/>
</dbReference>
<reference evidence="3" key="1">
    <citation type="submission" date="2019-10" db="EMBL/GenBank/DDBJ databases">
        <title>The sequence and de novo assembly of the wild yak genome.</title>
        <authorList>
            <person name="Liu Y."/>
        </authorList>
    </citation>
    <scope>NUCLEOTIDE SEQUENCE [LARGE SCALE GENOMIC DNA]</scope>
    <source>
        <strain evidence="3">WY2019</strain>
    </source>
</reference>
<evidence type="ECO:0000313" key="3">
    <source>
        <dbReference type="EMBL" id="MXQ83644.1"/>
    </source>
</evidence>
<dbReference type="AlphaFoldDB" id="A0A6B0R741"/>
<evidence type="ECO:0000256" key="1">
    <source>
        <dbReference type="ARBA" id="ARBA00023157"/>
    </source>
</evidence>
<dbReference type="PANTHER" id="PTHR45906:SF6">
    <property type="entry name" value="ALPHA-N-ACETYLGALACTOSAMINIDE ALPHA-2,6-SIALYLTRANSFERASE 6"/>
    <property type="match status" value="1"/>
</dbReference>
<name>A0A6B0R741_9CETA</name>
<comment type="caution">
    <text evidence="3">The sequence shown here is derived from an EMBL/GenBank/DDBJ whole genome shotgun (WGS) entry which is preliminary data.</text>
</comment>
<dbReference type="GO" id="GO:0016020">
    <property type="term" value="C:membrane"/>
    <property type="evidence" value="ECO:0007669"/>
    <property type="project" value="GOC"/>
</dbReference>
<dbReference type="Proteomes" id="UP000322234">
    <property type="component" value="Unassembled WGS sequence"/>
</dbReference>